<keyword evidence="3" id="KW-0804">Transcription</keyword>
<dbReference type="Pfam" id="PF00440">
    <property type="entry name" value="TetR_N"/>
    <property type="match status" value="1"/>
</dbReference>
<keyword evidence="1" id="KW-0805">Transcription regulation</keyword>
<protein>
    <submittedName>
        <fullName evidence="6">TetR/AcrR family transcriptional regulator</fullName>
    </submittedName>
</protein>
<evidence type="ECO:0000256" key="4">
    <source>
        <dbReference type="PROSITE-ProRule" id="PRU00335"/>
    </source>
</evidence>
<accession>A0A6M1S2J1</accession>
<dbReference type="PROSITE" id="PS50977">
    <property type="entry name" value="HTH_TETR_2"/>
    <property type="match status" value="1"/>
</dbReference>
<dbReference type="InterPro" id="IPR009057">
    <property type="entry name" value="Homeodomain-like_sf"/>
</dbReference>
<dbReference type="GO" id="GO:0003700">
    <property type="term" value="F:DNA-binding transcription factor activity"/>
    <property type="evidence" value="ECO:0007669"/>
    <property type="project" value="TreeGrafter"/>
</dbReference>
<dbReference type="AlphaFoldDB" id="A0A6M1S2J1"/>
<dbReference type="PANTHER" id="PTHR30055:SF234">
    <property type="entry name" value="HTH-TYPE TRANSCRIPTIONAL REGULATOR BETI"/>
    <property type="match status" value="1"/>
</dbReference>
<evidence type="ECO:0000313" key="6">
    <source>
        <dbReference type="EMBL" id="NGO64501.1"/>
    </source>
</evidence>
<dbReference type="GO" id="GO:0000976">
    <property type="term" value="F:transcription cis-regulatory region binding"/>
    <property type="evidence" value="ECO:0007669"/>
    <property type="project" value="TreeGrafter"/>
</dbReference>
<dbReference type="Proteomes" id="UP000477849">
    <property type="component" value="Unassembled WGS sequence"/>
</dbReference>
<dbReference type="SUPFAM" id="SSF46689">
    <property type="entry name" value="Homeodomain-like"/>
    <property type="match status" value="1"/>
</dbReference>
<evidence type="ECO:0000259" key="5">
    <source>
        <dbReference type="PROSITE" id="PS50977"/>
    </source>
</evidence>
<name>A0A6M1S2J1_9HYPH</name>
<evidence type="ECO:0000256" key="3">
    <source>
        <dbReference type="ARBA" id="ARBA00023163"/>
    </source>
</evidence>
<feature type="domain" description="HTH tetR-type" evidence="5">
    <location>
        <begin position="19"/>
        <end position="79"/>
    </location>
</feature>
<organism evidence="6 7">
    <name type="scientific">Rhizobium daejeonense</name>
    <dbReference type="NCBI Taxonomy" id="240521"/>
    <lineage>
        <taxon>Bacteria</taxon>
        <taxon>Pseudomonadati</taxon>
        <taxon>Pseudomonadota</taxon>
        <taxon>Alphaproteobacteria</taxon>
        <taxon>Hyphomicrobiales</taxon>
        <taxon>Rhizobiaceae</taxon>
        <taxon>Rhizobium/Agrobacterium group</taxon>
        <taxon>Rhizobium</taxon>
    </lineage>
</organism>
<comment type="caution">
    <text evidence="6">The sequence shown here is derived from an EMBL/GenBank/DDBJ whole genome shotgun (WGS) entry which is preliminary data.</text>
</comment>
<sequence length="212" mass="23486">MNTLKVTKYESPLRAEQAQATREKILAGVRTMLEADPANALGFDELAEVSGVNRRTIFRHFPTKEDLLSAFWQSANASLGVRFWPESEQDLVELPPELFASLDGIEGIVRASHASGAGRQMRLQANGERQAAFRKSLSDVTDNLDPKRARQLEATVQILFSATAWQTMKDYWGLSGREAGKAAAWAIGALLDAARREGRLLKDEQLEEDGNE</sequence>
<dbReference type="PANTHER" id="PTHR30055">
    <property type="entry name" value="HTH-TYPE TRANSCRIPTIONAL REGULATOR RUTR"/>
    <property type="match status" value="1"/>
</dbReference>
<dbReference type="Gene3D" id="1.10.357.10">
    <property type="entry name" value="Tetracycline Repressor, domain 2"/>
    <property type="match status" value="1"/>
</dbReference>
<keyword evidence="7" id="KW-1185">Reference proteome</keyword>
<proteinExistence type="predicted"/>
<evidence type="ECO:0000313" key="7">
    <source>
        <dbReference type="Proteomes" id="UP000477849"/>
    </source>
</evidence>
<dbReference type="InterPro" id="IPR001647">
    <property type="entry name" value="HTH_TetR"/>
</dbReference>
<dbReference type="EMBL" id="JAAKZH010000003">
    <property type="protein sequence ID" value="NGO64501.1"/>
    <property type="molecule type" value="Genomic_DNA"/>
</dbReference>
<reference evidence="6 7" key="1">
    <citation type="submission" date="2020-02" db="EMBL/GenBank/DDBJ databases">
        <title>Genome sequence of the type strain CCBAU10050 of Rhizobium daejeonense.</title>
        <authorList>
            <person name="Gao J."/>
            <person name="Sun J."/>
        </authorList>
    </citation>
    <scope>NUCLEOTIDE SEQUENCE [LARGE SCALE GENOMIC DNA]</scope>
    <source>
        <strain evidence="6 7">CCBAU10050</strain>
    </source>
</reference>
<keyword evidence="2 4" id="KW-0238">DNA-binding</keyword>
<evidence type="ECO:0000256" key="1">
    <source>
        <dbReference type="ARBA" id="ARBA00023015"/>
    </source>
</evidence>
<dbReference type="InterPro" id="IPR050109">
    <property type="entry name" value="HTH-type_TetR-like_transc_reg"/>
</dbReference>
<dbReference type="RefSeq" id="WP_163904787.1">
    <property type="nucleotide sequence ID" value="NZ_CP048427.1"/>
</dbReference>
<gene>
    <name evidence="6" type="ORF">G6N76_12575</name>
</gene>
<evidence type="ECO:0000256" key="2">
    <source>
        <dbReference type="ARBA" id="ARBA00023125"/>
    </source>
</evidence>
<feature type="DNA-binding region" description="H-T-H motif" evidence="4">
    <location>
        <begin position="42"/>
        <end position="61"/>
    </location>
</feature>